<feature type="domain" description="Major facilitator superfamily (MFS) profile" evidence="2">
    <location>
        <begin position="22"/>
        <end position="383"/>
    </location>
</feature>
<dbReference type="SUPFAM" id="SSF103473">
    <property type="entry name" value="MFS general substrate transporter"/>
    <property type="match status" value="1"/>
</dbReference>
<dbReference type="InterPro" id="IPR050327">
    <property type="entry name" value="Proton-linked_MCT"/>
</dbReference>
<keyword evidence="1" id="KW-1133">Transmembrane helix</keyword>
<reference evidence="3" key="1">
    <citation type="submission" date="2018-05" db="EMBL/GenBank/DDBJ databases">
        <authorList>
            <person name="Lanie J.A."/>
            <person name="Ng W.-L."/>
            <person name="Kazmierczak K.M."/>
            <person name="Andrzejewski T.M."/>
            <person name="Davidsen T.M."/>
            <person name="Wayne K.J."/>
            <person name="Tettelin H."/>
            <person name="Glass J.I."/>
            <person name="Rusch D."/>
            <person name="Podicherti R."/>
            <person name="Tsui H.-C.T."/>
            <person name="Winkler M.E."/>
        </authorList>
    </citation>
    <scope>NUCLEOTIDE SEQUENCE</scope>
</reference>
<accession>A0A382CDD7</accession>
<organism evidence="3">
    <name type="scientific">marine metagenome</name>
    <dbReference type="NCBI Taxonomy" id="408172"/>
    <lineage>
        <taxon>unclassified sequences</taxon>
        <taxon>metagenomes</taxon>
        <taxon>ecological metagenomes</taxon>
    </lineage>
</organism>
<feature type="transmembrane region" description="Helical" evidence="1">
    <location>
        <begin position="152"/>
        <end position="173"/>
    </location>
</feature>
<dbReference type="AlphaFoldDB" id="A0A382CDD7"/>
<dbReference type="Gene3D" id="1.20.1250.20">
    <property type="entry name" value="MFS general substrate transporter like domains"/>
    <property type="match status" value="1"/>
</dbReference>
<feature type="transmembrane region" description="Helical" evidence="1">
    <location>
        <begin position="15"/>
        <end position="34"/>
    </location>
</feature>
<dbReference type="PROSITE" id="PS50850">
    <property type="entry name" value="MFS"/>
    <property type="match status" value="1"/>
</dbReference>
<proteinExistence type="predicted"/>
<dbReference type="Pfam" id="PF07690">
    <property type="entry name" value="MFS_1"/>
    <property type="match status" value="1"/>
</dbReference>
<dbReference type="InterPro" id="IPR020846">
    <property type="entry name" value="MFS_dom"/>
</dbReference>
<evidence type="ECO:0000313" key="3">
    <source>
        <dbReference type="EMBL" id="SVB23313.1"/>
    </source>
</evidence>
<feature type="transmembrane region" description="Helical" evidence="1">
    <location>
        <begin position="302"/>
        <end position="322"/>
    </location>
</feature>
<dbReference type="EMBL" id="UINC01033671">
    <property type="protein sequence ID" value="SVB23313.1"/>
    <property type="molecule type" value="Genomic_DNA"/>
</dbReference>
<evidence type="ECO:0000259" key="2">
    <source>
        <dbReference type="PROSITE" id="PS50850"/>
    </source>
</evidence>
<feature type="transmembrane region" description="Helical" evidence="1">
    <location>
        <begin position="361"/>
        <end position="382"/>
    </location>
</feature>
<feature type="non-terminal residue" evidence="3">
    <location>
        <position position="383"/>
    </location>
</feature>
<feature type="transmembrane region" description="Helical" evidence="1">
    <location>
        <begin position="238"/>
        <end position="257"/>
    </location>
</feature>
<feature type="transmembrane region" description="Helical" evidence="1">
    <location>
        <begin position="328"/>
        <end position="349"/>
    </location>
</feature>
<keyword evidence="1" id="KW-0812">Transmembrane</keyword>
<dbReference type="InterPro" id="IPR011701">
    <property type="entry name" value="MFS"/>
</dbReference>
<evidence type="ECO:0000256" key="1">
    <source>
        <dbReference type="SAM" id="Phobius"/>
    </source>
</evidence>
<name>A0A382CDD7_9ZZZZ</name>
<sequence>MLQEGQASKGARSPAGFYGWHMVGLASLVGILTGPGQSMGVSVFREHLSSGLDLSDSAIASAYLVGTLVASGLQPRLGTWVDGVGVRRATVILGVIFAGALAHMSMIHGVVWLTVGFLGIRFLGQGALSLTSNVAVAHWFNRRRGFAMGVKTTVTFGGMSVVPVLLALTIEAWGWRQAWLVAAAAILLTVVPIALFGFVDRPANLGQVPDGGNSDTPIFLDRGVTSVVRAVAVRTGSFWTLAAVTVSSSLLGTGLIFHQSNLLGEIGYSNSEAAAMFLPTAVGAIVGGLSVGWLADRAIRPWLPATSAVLVAMTTFLGGSAISFGAVLGYVLMLGLSMGAVVSMNAALLPALFGVGHLGSITGFLGFLSVLGSSMGALAFSLG</sequence>
<keyword evidence="1" id="KW-0472">Membrane</keyword>
<feature type="transmembrane region" description="Helical" evidence="1">
    <location>
        <begin position="277"/>
        <end position="295"/>
    </location>
</feature>
<dbReference type="PANTHER" id="PTHR11360:SF308">
    <property type="entry name" value="BLL3089 PROTEIN"/>
    <property type="match status" value="1"/>
</dbReference>
<feature type="transmembrane region" description="Helical" evidence="1">
    <location>
        <begin position="110"/>
        <end position="140"/>
    </location>
</feature>
<dbReference type="PANTHER" id="PTHR11360">
    <property type="entry name" value="MONOCARBOXYLATE TRANSPORTER"/>
    <property type="match status" value="1"/>
</dbReference>
<gene>
    <name evidence="3" type="ORF">METZ01_LOCUS176167</name>
</gene>
<dbReference type="GO" id="GO:0022857">
    <property type="term" value="F:transmembrane transporter activity"/>
    <property type="evidence" value="ECO:0007669"/>
    <property type="project" value="InterPro"/>
</dbReference>
<protein>
    <recommendedName>
        <fullName evidence="2">Major facilitator superfamily (MFS) profile domain-containing protein</fullName>
    </recommendedName>
</protein>
<dbReference type="InterPro" id="IPR036259">
    <property type="entry name" value="MFS_trans_sf"/>
</dbReference>
<feature type="transmembrane region" description="Helical" evidence="1">
    <location>
        <begin position="85"/>
        <end position="104"/>
    </location>
</feature>
<feature type="transmembrane region" description="Helical" evidence="1">
    <location>
        <begin position="54"/>
        <end position="73"/>
    </location>
</feature>
<feature type="transmembrane region" description="Helical" evidence="1">
    <location>
        <begin position="179"/>
        <end position="199"/>
    </location>
</feature>